<sequence>MESGPDAAAQLRGTVVGALSGALSIAAHGLGGGSAFPGDEAIVLLVAASAVVGAAVASLRSRRGPLVLLALMLAAGQGIGHFTLTLASEHAHGLQLTPQMLGAHAAATIVGAVLIRAAERSLLSLLGSVLRVVVAVLSAPPVPHIRRWTPTVVRRLDPTGARVALVAGGTRGPPALSR</sequence>
<feature type="transmembrane region" description="Helical" evidence="1">
    <location>
        <begin position="41"/>
        <end position="59"/>
    </location>
</feature>
<keyword evidence="1" id="KW-0812">Transmembrane</keyword>
<protein>
    <submittedName>
        <fullName evidence="2">Integral membrane protein</fullName>
    </submittedName>
</protein>
<keyword evidence="1" id="KW-0472">Membrane</keyword>
<dbReference type="KEGG" id="req:REQ_32590"/>
<keyword evidence="1" id="KW-1133">Transmembrane helix</keyword>
<reference evidence="2" key="1">
    <citation type="journal article" date="2010" name="PLoS Genet.">
        <title>The genome of a pathogenic rhodococcus: cooptive virulence underpinned by key gene acquisitions.</title>
        <authorList>
            <person name="Letek M."/>
            <person name="Gonzalez P."/>
            <person name="Macarthur I."/>
            <person name="Rodriguez H."/>
            <person name="Freeman T.C."/>
            <person name="Valero-Rello A."/>
            <person name="Blanco M."/>
            <person name="Buckley T."/>
            <person name="Cherevach I."/>
            <person name="Fahey R."/>
            <person name="Hapeshi A."/>
            <person name="Holdstock J."/>
            <person name="Leadon D."/>
            <person name="Navas J."/>
            <person name="Ocampo A."/>
            <person name="Quail M.A."/>
            <person name="Sanders M."/>
            <person name="Scortti M.M."/>
            <person name="Prescott J.F."/>
            <person name="Fogarty U."/>
            <person name="Meijer W.G."/>
            <person name="Parkhill J."/>
            <person name="Bentley S.D."/>
            <person name="Vazquez-Boland J.A."/>
        </authorList>
    </citation>
    <scope>NUCLEOTIDE SEQUENCE [LARGE SCALE GENOMIC DNA]</scope>
    <source>
        <strain evidence="2 3">103S</strain>
    </source>
</reference>
<dbReference type="EMBL" id="FN563149">
    <property type="protein sequence ID" value="CBH49257.1"/>
    <property type="molecule type" value="Genomic_DNA"/>
</dbReference>
<name>A0A3S5Y9K7_RHOH1</name>
<dbReference type="RefSeq" id="WP_013416688.1">
    <property type="nucleotide sequence ID" value="NC_014659.1"/>
</dbReference>
<evidence type="ECO:0000313" key="2">
    <source>
        <dbReference type="EMBL" id="CBH49257.1"/>
    </source>
</evidence>
<dbReference type="Proteomes" id="UP001154400">
    <property type="component" value="Chromosome"/>
</dbReference>
<feature type="transmembrane region" description="Helical" evidence="1">
    <location>
        <begin position="122"/>
        <end position="142"/>
    </location>
</feature>
<proteinExistence type="predicted"/>
<evidence type="ECO:0000313" key="3">
    <source>
        <dbReference type="Proteomes" id="UP000006892"/>
    </source>
</evidence>
<organism evidence="2">
    <name type="scientific">Rhodococcus hoagii (strain 103S)</name>
    <name type="common">Rhodococcus equi</name>
    <dbReference type="NCBI Taxonomy" id="685727"/>
    <lineage>
        <taxon>Bacteria</taxon>
        <taxon>Bacillati</taxon>
        <taxon>Actinomycetota</taxon>
        <taxon>Actinomycetes</taxon>
        <taxon>Mycobacteriales</taxon>
        <taxon>Nocardiaceae</taxon>
        <taxon>Prescottella</taxon>
    </lineage>
</organism>
<accession>A0A3S5Y9K7</accession>
<dbReference type="AlphaFoldDB" id="A0A3S5Y9K7"/>
<feature type="transmembrane region" description="Helical" evidence="1">
    <location>
        <begin position="96"/>
        <end position="115"/>
    </location>
</feature>
<evidence type="ECO:0000256" key="1">
    <source>
        <dbReference type="SAM" id="Phobius"/>
    </source>
</evidence>
<gene>
    <name evidence="2" type="ordered locus">REQ_32590</name>
</gene>
<dbReference type="GeneID" id="57578916"/>
<feature type="transmembrane region" description="Helical" evidence="1">
    <location>
        <begin position="66"/>
        <end position="84"/>
    </location>
</feature>